<protein>
    <submittedName>
        <fullName evidence="3">DUF3596 domain-containing protein</fullName>
    </submittedName>
</protein>
<accession>A0ABV3U295</accession>
<reference evidence="3 4" key="1">
    <citation type="journal article" date="2011" name="Int. J. Syst. Evol. Microbiol.">
        <title>Zhongshania antarctica gen. nov., sp. nov. and Zhongshania guokunii sp. nov., gammaproteobacteria respectively isolated from coastal attached (fast) ice and surface seawater of the Antarctic.</title>
        <authorList>
            <person name="Li H.J."/>
            <person name="Zhang X.Y."/>
            <person name="Chen C.X."/>
            <person name="Zhang Y.J."/>
            <person name="Gao Z.M."/>
            <person name="Yu Y."/>
            <person name="Chen X.L."/>
            <person name="Chen B."/>
            <person name="Zhang Y.Z."/>
        </authorList>
    </citation>
    <scope>NUCLEOTIDE SEQUENCE [LARGE SCALE GENOMIC DNA]</scope>
    <source>
        <strain evidence="3 4">R06B22</strain>
    </source>
</reference>
<evidence type="ECO:0000313" key="3">
    <source>
        <dbReference type="EMBL" id="MEX1667089.1"/>
    </source>
</evidence>
<evidence type="ECO:0000256" key="1">
    <source>
        <dbReference type="SAM" id="MobiDB-lite"/>
    </source>
</evidence>
<name>A0ABV3U295_9GAMM</name>
<dbReference type="Pfam" id="PF12167">
    <property type="entry name" value="Arm-DNA-bind_2"/>
    <property type="match status" value="1"/>
</dbReference>
<gene>
    <name evidence="3" type="ORF">AB4875_16455</name>
</gene>
<dbReference type="Proteomes" id="UP001557484">
    <property type="component" value="Unassembled WGS sequence"/>
</dbReference>
<evidence type="ECO:0000259" key="2">
    <source>
        <dbReference type="Pfam" id="PF12167"/>
    </source>
</evidence>
<comment type="caution">
    <text evidence="3">The sequence shown here is derived from an EMBL/GenBank/DDBJ whole genome shotgun (WGS) entry which is preliminary data.</text>
</comment>
<organism evidence="3 4">
    <name type="scientific">Zhongshania arctica</name>
    <dbReference type="NCBI Taxonomy" id="3238302"/>
    <lineage>
        <taxon>Bacteria</taxon>
        <taxon>Pseudomonadati</taxon>
        <taxon>Pseudomonadota</taxon>
        <taxon>Gammaproteobacteria</taxon>
        <taxon>Cellvibrionales</taxon>
        <taxon>Spongiibacteraceae</taxon>
        <taxon>Zhongshania</taxon>
    </lineage>
</organism>
<proteinExistence type="predicted"/>
<dbReference type="EMBL" id="JBFRYB010000002">
    <property type="protein sequence ID" value="MEX1667089.1"/>
    <property type="molecule type" value="Genomic_DNA"/>
</dbReference>
<feature type="domain" description="Min27-like integrase DNA-binding" evidence="2">
    <location>
        <begin position="1"/>
        <end position="41"/>
    </location>
</feature>
<sequence length="47" mass="5512">MGNIRAGKENGKLLLDFHFYGVRFREQTALTDNKQNRQKVQGPDYTR</sequence>
<dbReference type="InterPro" id="IPR022000">
    <property type="entry name" value="Min27-like_integrase_DNA_bind"/>
</dbReference>
<feature type="region of interest" description="Disordered" evidence="1">
    <location>
        <begin position="28"/>
        <end position="47"/>
    </location>
</feature>
<evidence type="ECO:0000313" key="4">
    <source>
        <dbReference type="Proteomes" id="UP001557484"/>
    </source>
</evidence>
<dbReference type="RefSeq" id="WP_368377203.1">
    <property type="nucleotide sequence ID" value="NZ_JBFRYB010000002.1"/>
</dbReference>
<keyword evidence="4" id="KW-1185">Reference proteome</keyword>